<dbReference type="OrthoDB" id="9815705at2"/>
<organism evidence="6 7">
    <name type="scientific">Psychroflexus sediminis</name>
    <dbReference type="NCBI Taxonomy" id="470826"/>
    <lineage>
        <taxon>Bacteria</taxon>
        <taxon>Pseudomonadati</taxon>
        <taxon>Bacteroidota</taxon>
        <taxon>Flavobacteriia</taxon>
        <taxon>Flavobacteriales</taxon>
        <taxon>Flavobacteriaceae</taxon>
        <taxon>Psychroflexus</taxon>
    </lineage>
</organism>
<feature type="transmembrane region" description="Helical" evidence="5">
    <location>
        <begin position="15"/>
        <end position="37"/>
    </location>
</feature>
<keyword evidence="7" id="KW-1185">Reference proteome</keyword>
<comment type="subcellular location">
    <subcellularLocation>
        <location evidence="1">Membrane</location>
    </subcellularLocation>
</comment>
<dbReference type="Proteomes" id="UP000199296">
    <property type="component" value="Unassembled WGS sequence"/>
</dbReference>
<evidence type="ECO:0000256" key="5">
    <source>
        <dbReference type="SAM" id="Phobius"/>
    </source>
</evidence>
<keyword evidence="4 5" id="KW-0472">Membrane</keyword>
<evidence type="ECO:0000256" key="2">
    <source>
        <dbReference type="ARBA" id="ARBA00022692"/>
    </source>
</evidence>
<accession>A0A1G7V181</accession>
<keyword evidence="3 5" id="KW-1133">Transmembrane helix</keyword>
<dbReference type="InterPro" id="IPR051423">
    <property type="entry name" value="CD225/Dispanin"/>
</dbReference>
<evidence type="ECO:0000313" key="6">
    <source>
        <dbReference type="EMBL" id="SDG53516.1"/>
    </source>
</evidence>
<dbReference type="Pfam" id="PF04505">
    <property type="entry name" value="CD225"/>
    <property type="match status" value="1"/>
</dbReference>
<proteinExistence type="predicted"/>
<dbReference type="EMBL" id="FNCW01000003">
    <property type="protein sequence ID" value="SDG53516.1"/>
    <property type="molecule type" value="Genomic_DNA"/>
</dbReference>
<protein>
    <submittedName>
        <fullName evidence="6">Interferon-induced transmembrane protein</fullName>
    </submittedName>
</protein>
<evidence type="ECO:0000313" key="7">
    <source>
        <dbReference type="Proteomes" id="UP000199296"/>
    </source>
</evidence>
<sequence length="102" mass="11182">METNQSQPPMPPNHLALSIITTILCCLPAGIVSIIYASQVNSKYNAGDYEGALRASKNAKTWWIVAMVSGLVIIIGYIVFIVLVGGEAFWEAYNAEMQKNVY</sequence>
<dbReference type="InterPro" id="IPR007593">
    <property type="entry name" value="CD225/Dispanin_fam"/>
</dbReference>
<dbReference type="PANTHER" id="PTHR14948:SF44">
    <property type="entry name" value="PROLINE-RICH TRANSMEMBRANE PROTEIN 1-LIKE"/>
    <property type="match status" value="1"/>
</dbReference>
<keyword evidence="2 5" id="KW-0812">Transmembrane</keyword>
<evidence type="ECO:0000256" key="3">
    <source>
        <dbReference type="ARBA" id="ARBA00022989"/>
    </source>
</evidence>
<evidence type="ECO:0000256" key="4">
    <source>
        <dbReference type="ARBA" id="ARBA00023136"/>
    </source>
</evidence>
<reference evidence="6 7" key="1">
    <citation type="submission" date="2016-10" db="EMBL/GenBank/DDBJ databases">
        <authorList>
            <person name="de Groot N.N."/>
        </authorList>
    </citation>
    <scope>NUCLEOTIDE SEQUENCE [LARGE SCALE GENOMIC DNA]</scope>
    <source>
        <strain evidence="6 7">DSM 19803</strain>
    </source>
</reference>
<feature type="transmembrane region" description="Helical" evidence="5">
    <location>
        <begin position="62"/>
        <end position="84"/>
    </location>
</feature>
<dbReference type="AlphaFoldDB" id="A0A1G7V181"/>
<name>A0A1G7V181_9FLAO</name>
<evidence type="ECO:0000256" key="1">
    <source>
        <dbReference type="ARBA" id="ARBA00004370"/>
    </source>
</evidence>
<gene>
    <name evidence="6" type="ORF">SAMN04488027_1039</name>
</gene>
<dbReference type="STRING" id="470826.SAMN04488027_1039"/>
<dbReference type="PANTHER" id="PTHR14948">
    <property type="entry name" value="NG5"/>
    <property type="match status" value="1"/>
</dbReference>
<dbReference type="RefSeq" id="WP_093365507.1">
    <property type="nucleotide sequence ID" value="NZ_FNCW01000003.1"/>
</dbReference>
<dbReference type="GO" id="GO:0016020">
    <property type="term" value="C:membrane"/>
    <property type="evidence" value="ECO:0007669"/>
    <property type="project" value="UniProtKB-SubCell"/>
</dbReference>